<dbReference type="Gene3D" id="1.20.1250.20">
    <property type="entry name" value="MFS general substrate transporter like domains"/>
    <property type="match status" value="2"/>
</dbReference>
<dbReference type="GeneID" id="19156495"/>
<proteinExistence type="predicted"/>
<dbReference type="CDD" id="cd17327">
    <property type="entry name" value="MFS_FEN2_like"/>
    <property type="match status" value="1"/>
</dbReference>
<feature type="transmembrane region" description="Helical" evidence="7">
    <location>
        <begin position="373"/>
        <end position="392"/>
    </location>
</feature>
<dbReference type="SUPFAM" id="SSF103473">
    <property type="entry name" value="MFS general substrate transporter"/>
    <property type="match status" value="1"/>
</dbReference>
<keyword evidence="4 7" id="KW-1133">Transmembrane helix</keyword>
<dbReference type="STRING" id="1182541.W9YU93"/>
<evidence type="ECO:0000256" key="7">
    <source>
        <dbReference type="SAM" id="Phobius"/>
    </source>
</evidence>
<evidence type="ECO:0000256" key="1">
    <source>
        <dbReference type="ARBA" id="ARBA00004141"/>
    </source>
</evidence>
<dbReference type="InterPro" id="IPR011701">
    <property type="entry name" value="MFS"/>
</dbReference>
<feature type="transmembrane region" description="Helical" evidence="7">
    <location>
        <begin position="156"/>
        <end position="176"/>
    </location>
</feature>
<feature type="region of interest" description="Disordered" evidence="6">
    <location>
        <begin position="1"/>
        <end position="42"/>
    </location>
</feature>
<keyword evidence="5 7" id="KW-0472">Membrane</keyword>
<gene>
    <name evidence="9" type="ORF">A1O1_01593</name>
</gene>
<feature type="transmembrane region" description="Helical" evidence="7">
    <location>
        <begin position="188"/>
        <end position="209"/>
    </location>
</feature>
<feature type="transmembrane region" description="Helical" evidence="7">
    <location>
        <begin position="128"/>
        <end position="150"/>
    </location>
</feature>
<dbReference type="PANTHER" id="PTHR43791">
    <property type="entry name" value="PERMEASE-RELATED"/>
    <property type="match status" value="1"/>
</dbReference>
<organism evidence="9 10">
    <name type="scientific">Capronia coronata CBS 617.96</name>
    <dbReference type="NCBI Taxonomy" id="1182541"/>
    <lineage>
        <taxon>Eukaryota</taxon>
        <taxon>Fungi</taxon>
        <taxon>Dikarya</taxon>
        <taxon>Ascomycota</taxon>
        <taxon>Pezizomycotina</taxon>
        <taxon>Eurotiomycetes</taxon>
        <taxon>Chaetothyriomycetidae</taxon>
        <taxon>Chaetothyriales</taxon>
        <taxon>Herpotrichiellaceae</taxon>
        <taxon>Capronia</taxon>
    </lineage>
</organism>
<dbReference type="PROSITE" id="PS50850">
    <property type="entry name" value="MFS"/>
    <property type="match status" value="1"/>
</dbReference>
<evidence type="ECO:0000256" key="5">
    <source>
        <dbReference type="ARBA" id="ARBA00023136"/>
    </source>
</evidence>
<keyword evidence="2" id="KW-0813">Transport</keyword>
<dbReference type="FunFam" id="1.20.1250.20:FF:000034">
    <property type="entry name" value="MFS general substrate transporter"/>
    <property type="match status" value="1"/>
</dbReference>
<dbReference type="GO" id="GO:0016020">
    <property type="term" value="C:membrane"/>
    <property type="evidence" value="ECO:0007669"/>
    <property type="project" value="UniProtKB-SubCell"/>
</dbReference>
<protein>
    <recommendedName>
        <fullName evidence="8">Major facilitator superfamily (MFS) profile domain-containing protein</fullName>
    </recommendedName>
</protein>
<evidence type="ECO:0000256" key="3">
    <source>
        <dbReference type="ARBA" id="ARBA00022692"/>
    </source>
</evidence>
<keyword evidence="3 7" id="KW-0812">Transmembrane</keyword>
<reference evidence="9 10" key="1">
    <citation type="submission" date="2013-03" db="EMBL/GenBank/DDBJ databases">
        <title>The Genome Sequence of Capronia coronata CBS 617.96.</title>
        <authorList>
            <consortium name="The Broad Institute Genomics Platform"/>
            <person name="Cuomo C."/>
            <person name="de Hoog S."/>
            <person name="Gorbushina A."/>
            <person name="Walker B."/>
            <person name="Young S.K."/>
            <person name="Zeng Q."/>
            <person name="Gargeya S."/>
            <person name="Fitzgerald M."/>
            <person name="Haas B."/>
            <person name="Abouelleil A."/>
            <person name="Allen A.W."/>
            <person name="Alvarado L."/>
            <person name="Arachchi H.M."/>
            <person name="Berlin A.M."/>
            <person name="Chapman S.B."/>
            <person name="Gainer-Dewar J."/>
            <person name="Goldberg J."/>
            <person name="Griggs A."/>
            <person name="Gujja S."/>
            <person name="Hansen M."/>
            <person name="Howarth C."/>
            <person name="Imamovic A."/>
            <person name="Ireland A."/>
            <person name="Larimer J."/>
            <person name="McCowan C."/>
            <person name="Murphy C."/>
            <person name="Pearson M."/>
            <person name="Poon T.W."/>
            <person name="Priest M."/>
            <person name="Roberts A."/>
            <person name="Saif S."/>
            <person name="Shea T."/>
            <person name="Sisk P."/>
            <person name="Sykes S."/>
            <person name="Wortman J."/>
            <person name="Nusbaum C."/>
            <person name="Birren B."/>
        </authorList>
    </citation>
    <scope>NUCLEOTIDE SEQUENCE [LARGE SCALE GENOMIC DNA]</scope>
    <source>
        <strain evidence="9 10">CBS 617.96</strain>
    </source>
</reference>
<feature type="transmembrane region" description="Helical" evidence="7">
    <location>
        <begin position="398"/>
        <end position="420"/>
    </location>
</feature>
<feature type="transmembrane region" description="Helical" evidence="7">
    <location>
        <begin position="221"/>
        <end position="243"/>
    </location>
</feature>
<accession>W9YU93</accession>
<dbReference type="eggNOG" id="KOG2533">
    <property type="taxonomic scope" value="Eukaryota"/>
</dbReference>
<dbReference type="InterPro" id="IPR020846">
    <property type="entry name" value="MFS_dom"/>
</dbReference>
<dbReference type="RefSeq" id="XP_007720696.1">
    <property type="nucleotide sequence ID" value="XM_007722506.1"/>
</dbReference>
<evidence type="ECO:0000256" key="4">
    <source>
        <dbReference type="ARBA" id="ARBA00022989"/>
    </source>
</evidence>
<evidence type="ECO:0000259" key="8">
    <source>
        <dbReference type="PROSITE" id="PS50850"/>
    </source>
</evidence>
<feature type="transmembrane region" description="Helical" evidence="7">
    <location>
        <begin position="432"/>
        <end position="453"/>
    </location>
</feature>
<dbReference type="GO" id="GO:0022857">
    <property type="term" value="F:transmembrane transporter activity"/>
    <property type="evidence" value="ECO:0007669"/>
    <property type="project" value="InterPro"/>
</dbReference>
<dbReference type="Pfam" id="PF07690">
    <property type="entry name" value="MFS_1"/>
    <property type="match status" value="1"/>
</dbReference>
<comment type="caution">
    <text evidence="9">The sequence shown here is derived from an EMBL/GenBank/DDBJ whole genome shotgun (WGS) entry which is preliminary data.</text>
</comment>
<dbReference type="FunFam" id="1.20.1250.20:FF:000068">
    <property type="entry name" value="MFS general substrate transporter"/>
    <property type="match status" value="1"/>
</dbReference>
<name>W9YU93_9EURO</name>
<dbReference type="InterPro" id="IPR036259">
    <property type="entry name" value="MFS_trans_sf"/>
</dbReference>
<feature type="transmembrane region" description="Helical" evidence="7">
    <location>
        <begin position="465"/>
        <end position="487"/>
    </location>
</feature>
<feature type="transmembrane region" description="Helical" evidence="7">
    <location>
        <begin position="346"/>
        <end position="366"/>
    </location>
</feature>
<comment type="subcellular location">
    <subcellularLocation>
        <location evidence="1">Membrane</location>
        <topology evidence="1">Multi-pass membrane protein</topology>
    </subcellularLocation>
</comment>
<sequence length="525" mass="58958">MEKNELKTTDSDNGHSPSETEKHLEHGVPVDAVNLPDPDEGLSEEERKRIDRALLWKLDLRLIPWLSLLYLMSFLDRTNIGNAKIDGLQEDLNMSNNQYNATLTIFFISYSVFEPLTQVLLKRFRPSVFLPVIMILWGICMTCMGLVHNFSGLMAARWFLGLTEAGLFPGVNYYLSCWYRRSEFGVRAAIFFSAAALAGSFGGLLAAAIVNMDGVGGKPGWAWIFILEGLATVVVATLSFWMARSCSTEKMDLQLTICQVHDFPDEAKFLSEDDRRRVIRRLKLDQQSSAEHEEFKLDYLWASLKDWKTYTGMMIYMGVDGALYAFSLFLPTIVQQMGYKSIHAQLLSVPPYAVAAVVTIFIGFVADRTRMRGYCNMVMSLFGIVGFAMLLGSGSPHVQYAGTFLGAMGIYPCIPNTISWTANNVEGVYKRGISLGFVIGWGNLNGIVSSNIYRAEDKPRYKPGHAVVLAYEAIFLLGGSVLQHVLLRRENAKRRNGERNNWVEGKTEAEIEKLGDKRPDFLYTL</sequence>
<feature type="compositionally biased region" description="Basic and acidic residues" evidence="6">
    <location>
        <begin position="1"/>
        <end position="28"/>
    </location>
</feature>
<keyword evidence="10" id="KW-1185">Reference proteome</keyword>
<dbReference type="EMBL" id="AMWN01000001">
    <property type="protein sequence ID" value="EXJ96467.1"/>
    <property type="molecule type" value="Genomic_DNA"/>
</dbReference>
<evidence type="ECO:0000256" key="6">
    <source>
        <dbReference type="SAM" id="MobiDB-lite"/>
    </source>
</evidence>
<dbReference type="AlphaFoldDB" id="W9YU93"/>
<evidence type="ECO:0000313" key="9">
    <source>
        <dbReference type="EMBL" id="EXJ96467.1"/>
    </source>
</evidence>
<dbReference type="Proteomes" id="UP000019484">
    <property type="component" value="Unassembled WGS sequence"/>
</dbReference>
<evidence type="ECO:0000256" key="2">
    <source>
        <dbReference type="ARBA" id="ARBA00022448"/>
    </source>
</evidence>
<dbReference type="PANTHER" id="PTHR43791:SF19">
    <property type="entry name" value="TRANSPORTER, PUTATIVE (AFU_ORTHOLOGUE AFUA_1G01812)-RELATED"/>
    <property type="match status" value="1"/>
</dbReference>
<dbReference type="HOGENOM" id="CLU_001265_0_1_1"/>
<evidence type="ECO:0000313" key="10">
    <source>
        <dbReference type="Proteomes" id="UP000019484"/>
    </source>
</evidence>
<feature type="domain" description="Major facilitator superfamily (MFS) profile" evidence="8">
    <location>
        <begin position="62"/>
        <end position="525"/>
    </location>
</feature>
<dbReference type="OrthoDB" id="2962993at2759"/>
<feature type="transmembrane region" description="Helical" evidence="7">
    <location>
        <begin position="313"/>
        <end position="334"/>
    </location>
</feature>